<proteinExistence type="predicted"/>
<reference evidence="3" key="1">
    <citation type="submission" date="2020-05" db="UniProtKB">
        <authorList>
            <consortium name="EnsemblMetazoa"/>
        </authorList>
    </citation>
    <scope>IDENTIFICATION</scope>
    <source>
        <strain evidence="3">BB02</strain>
    </source>
</reference>
<feature type="chain" id="PRO_5012790554" description="Ig-like domain-containing protein" evidence="1">
    <location>
        <begin position="24"/>
        <end position="121"/>
    </location>
</feature>
<dbReference type="VEuPathDB" id="VectorBase:BGLB027028"/>
<keyword evidence="1" id="KW-0732">Signal</keyword>
<feature type="domain" description="Ig-like" evidence="2">
    <location>
        <begin position="52"/>
        <end position="121"/>
    </location>
</feature>
<dbReference type="Pfam" id="PF13927">
    <property type="entry name" value="Ig_3"/>
    <property type="match status" value="1"/>
</dbReference>
<dbReference type="KEGG" id="bgt:106076943"/>
<dbReference type="Gene3D" id="2.60.40.10">
    <property type="entry name" value="Immunoglobulins"/>
    <property type="match status" value="1"/>
</dbReference>
<dbReference type="InterPro" id="IPR007110">
    <property type="entry name" value="Ig-like_dom"/>
</dbReference>
<dbReference type="PROSITE" id="PS50835">
    <property type="entry name" value="IG_LIKE"/>
    <property type="match status" value="1"/>
</dbReference>
<dbReference type="InterPro" id="IPR013783">
    <property type="entry name" value="Ig-like_fold"/>
</dbReference>
<dbReference type="SUPFAM" id="SSF48726">
    <property type="entry name" value="Immunoglobulin"/>
    <property type="match status" value="1"/>
</dbReference>
<evidence type="ECO:0000256" key="1">
    <source>
        <dbReference type="SAM" id="SignalP"/>
    </source>
</evidence>
<organism evidence="3 4">
    <name type="scientific">Biomphalaria glabrata</name>
    <name type="common">Bloodfluke planorb</name>
    <name type="synonym">Freshwater snail</name>
    <dbReference type="NCBI Taxonomy" id="6526"/>
    <lineage>
        <taxon>Eukaryota</taxon>
        <taxon>Metazoa</taxon>
        <taxon>Spiralia</taxon>
        <taxon>Lophotrochozoa</taxon>
        <taxon>Mollusca</taxon>
        <taxon>Gastropoda</taxon>
        <taxon>Heterobranchia</taxon>
        <taxon>Euthyneura</taxon>
        <taxon>Panpulmonata</taxon>
        <taxon>Hygrophila</taxon>
        <taxon>Lymnaeoidea</taxon>
        <taxon>Planorbidae</taxon>
        <taxon>Biomphalaria</taxon>
    </lineage>
</organism>
<gene>
    <name evidence="3" type="primary">106076943</name>
</gene>
<dbReference type="VEuPathDB" id="VectorBase:BGLAX_046672"/>
<sequence>MLTRLQSVAIIVCLVYVPQLASAHSRRLALNNRNLTSTNIDSLRRLSISMQPLETRIALYDGIVLSCQVTGIPNPTIHWLKNGERVQQVINLMSLPCQILMRQHGQQQKHRCPLSDFENTT</sequence>
<feature type="signal peptide" evidence="1">
    <location>
        <begin position="1"/>
        <end position="23"/>
    </location>
</feature>
<dbReference type="EnsemblMetazoa" id="BGLB027028-RA">
    <property type="protein sequence ID" value="BGLB027028-PA"/>
    <property type="gene ID" value="BGLB027028"/>
</dbReference>
<evidence type="ECO:0000259" key="2">
    <source>
        <dbReference type="PROSITE" id="PS50835"/>
    </source>
</evidence>
<accession>A0A2C9L500</accession>
<dbReference type="AlphaFoldDB" id="A0A2C9L500"/>
<name>A0A2C9L500_BIOGL</name>
<protein>
    <recommendedName>
        <fullName evidence="2">Ig-like domain-containing protein</fullName>
    </recommendedName>
</protein>
<evidence type="ECO:0000313" key="3">
    <source>
        <dbReference type="EnsemblMetazoa" id="BGLB027028-PA"/>
    </source>
</evidence>
<dbReference type="InterPro" id="IPR036179">
    <property type="entry name" value="Ig-like_dom_sf"/>
</dbReference>
<evidence type="ECO:0000313" key="4">
    <source>
        <dbReference type="Proteomes" id="UP000076420"/>
    </source>
</evidence>
<dbReference type="Proteomes" id="UP000076420">
    <property type="component" value="Unassembled WGS sequence"/>
</dbReference>